<dbReference type="GO" id="GO:0005737">
    <property type="term" value="C:cytoplasm"/>
    <property type="evidence" value="ECO:0007669"/>
    <property type="project" value="TreeGrafter"/>
</dbReference>
<proteinExistence type="predicted"/>
<comment type="caution">
    <text evidence="1">The sequence shown here is derived from an EMBL/GenBank/DDBJ whole genome shotgun (WGS) entry which is preliminary data.</text>
</comment>
<keyword evidence="2" id="KW-1185">Reference proteome</keyword>
<dbReference type="PANTHER" id="PTHR16155:SF3">
    <property type="entry name" value="STERILE ALPHA MOTIF DOMAIN-CONTAINING PROTEIN 9-LIKE"/>
    <property type="match status" value="1"/>
</dbReference>
<sequence length="619" mass="72741">MYSLEILSVDQCEETSEDFIEEEKENLERQFYHGGRVCWLNFWLAEKKFVGEVIQRDAYREMSKLLHDILKRGADQVPVNNLNIYHHPGSGGSTVARQVLWNNRKDLRCAIVKPSYSANIVSEHVVQLREYEEKDPPQKCLPVLLLVEECDNEYLEDLRTELEAAVYTKKIAQGTPCFILLSCRRSHNPEKKCKESPLQNVAVTHKLSTQEKRQFAGKRKKLEEQYQPEFILTFVLMSEEFDPKYIKNFVEHLLQDIDHTTVVTRLIRYVALLNSYVKNSFISQSHCEVLMTLTIQMDRFRQHTFERSLSEQAKLIFIHLRDDKTHIQSIRVIHPLVAKEILQQLLGSQQKQSGIAMDLLHEDVLYENRFGKEEYTKFLRHLFMRRWRISKGDESDSLFSPLIEHVRKEESKDKAIELLKEAYLRFNKDAFFAQQLARLSYFQEKFKEAEQWAEIAAKKMPKNSYILDTKEDGESDKENKYEIIMSAVEFLKRSYWTKMKDIPQRKRRIYTHFFLGSGSGRDKIVHKSNVESLTKLSTLSEKRKKWLRGDVWKMPQIATLLKPVHGWTEDGTVFLQGPRKKFMIPALYSASLPYSNENVTFYLGFTFRGPVAYNITVMT</sequence>
<protein>
    <recommendedName>
        <fullName evidence="3">Zmp:0000000735</fullName>
    </recommendedName>
</protein>
<dbReference type="Proteomes" id="UP001221898">
    <property type="component" value="Unassembled WGS sequence"/>
</dbReference>
<reference evidence="1" key="1">
    <citation type="journal article" date="2023" name="Science">
        <title>Genome structures resolve the early diversification of teleost fishes.</title>
        <authorList>
            <person name="Parey E."/>
            <person name="Louis A."/>
            <person name="Montfort J."/>
            <person name="Bouchez O."/>
            <person name="Roques C."/>
            <person name="Iampietro C."/>
            <person name="Lluch J."/>
            <person name="Castinel A."/>
            <person name="Donnadieu C."/>
            <person name="Desvignes T."/>
            <person name="Floi Bucao C."/>
            <person name="Jouanno E."/>
            <person name="Wen M."/>
            <person name="Mejri S."/>
            <person name="Dirks R."/>
            <person name="Jansen H."/>
            <person name="Henkel C."/>
            <person name="Chen W.J."/>
            <person name="Zahm M."/>
            <person name="Cabau C."/>
            <person name="Klopp C."/>
            <person name="Thompson A.W."/>
            <person name="Robinson-Rechavi M."/>
            <person name="Braasch I."/>
            <person name="Lecointre G."/>
            <person name="Bobe J."/>
            <person name="Postlethwait J.H."/>
            <person name="Berthelot C."/>
            <person name="Roest Crollius H."/>
            <person name="Guiguen Y."/>
        </authorList>
    </citation>
    <scope>NUCLEOTIDE SEQUENCE</scope>
    <source>
        <tissue evidence="1">Blood</tissue>
    </source>
</reference>
<evidence type="ECO:0000313" key="2">
    <source>
        <dbReference type="Proteomes" id="UP001221898"/>
    </source>
</evidence>
<accession>A0AAD7SMK7</accession>
<name>A0AAD7SMK7_9TELE</name>
<dbReference type="EMBL" id="JAINUG010000054">
    <property type="protein sequence ID" value="KAJ8404256.1"/>
    <property type="molecule type" value="Genomic_DNA"/>
</dbReference>
<evidence type="ECO:0008006" key="3">
    <source>
        <dbReference type="Google" id="ProtNLM"/>
    </source>
</evidence>
<organism evidence="1 2">
    <name type="scientific">Aldrovandia affinis</name>
    <dbReference type="NCBI Taxonomy" id="143900"/>
    <lineage>
        <taxon>Eukaryota</taxon>
        <taxon>Metazoa</taxon>
        <taxon>Chordata</taxon>
        <taxon>Craniata</taxon>
        <taxon>Vertebrata</taxon>
        <taxon>Euteleostomi</taxon>
        <taxon>Actinopterygii</taxon>
        <taxon>Neopterygii</taxon>
        <taxon>Teleostei</taxon>
        <taxon>Notacanthiformes</taxon>
        <taxon>Halosauridae</taxon>
        <taxon>Aldrovandia</taxon>
    </lineage>
</organism>
<gene>
    <name evidence="1" type="ORF">AAFF_G00340290</name>
</gene>
<evidence type="ECO:0000313" key="1">
    <source>
        <dbReference type="EMBL" id="KAJ8404256.1"/>
    </source>
</evidence>
<dbReference type="PANTHER" id="PTHR16155">
    <property type="entry name" value="DED DOMAIN-CONTAINING PROTEIN"/>
    <property type="match status" value="1"/>
</dbReference>
<dbReference type="AlphaFoldDB" id="A0AAD7SMK7"/>